<organism evidence="1 2">
    <name type="scientific">Acer negundo</name>
    <name type="common">Box elder</name>
    <dbReference type="NCBI Taxonomy" id="4023"/>
    <lineage>
        <taxon>Eukaryota</taxon>
        <taxon>Viridiplantae</taxon>
        <taxon>Streptophyta</taxon>
        <taxon>Embryophyta</taxon>
        <taxon>Tracheophyta</taxon>
        <taxon>Spermatophyta</taxon>
        <taxon>Magnoliopsida</taxon>
        <taxon>eudicotyledons</taxon>
        <taxon>Gunneridae</taxon>
        <taxon>Pentapetalae</taxon>
        <taxon>rosids</taxon>
        <taxon>malvids</taxon>
        <taxon>Sapindales</taxon>
        <taxon>Sapindaceae</taxon>
        <taxon>Hippocastanoideae</taxon>
        <taxon>Acereae</taxon>
        <taxon>Acer</taxon>
    </lineage>
</organism>
<proteinExistence type="predicted"/>
<dbReference type="Proteomes" id="UP001064489">
    <property type="component" value="Chromosome 2"/>
</dbReference>
<protein>
    <submittedName>
        <fullName evidence="1">Uncharacterized protein</fullName>
    </submittedName>
</protein>
<dbReference type="EMBL" id="JAJSOW010000106">
    <property type="protein sequence ID" value="KAI9160205.1"/>
    <property type="molecule type" value="Genomic_DNA"/>
</dbReference>
<dbReference type="AlphaFoldDB" id="A0AAD5ICD8"/>
<evidence type="ECO:0000313" key="2">
    <source>
        <dbReference type="Proteomes" id="UP001064489"/>
    </source>
</evidence>
<sequence length="71" mass="8126">MFDFLFVKTETDPHPYDINSFSPFLYFSPKNLDKPPSDALHLAVQSTTAAFLSLNIKEVDCEFKGKFLGFF</sequence>
<comment type="caution">
    <text evidence="1">The sequence shown here is derived from an EMBL/GenBank/DDBJ whole genome shotgun (WGS) entry which is preliminary data.</text>
</comment>
<evidence type="ECO:0000313" key="1">
    <source>
        <dbReference type="EMBL" id="KAI9160205.1"/>
    </source>
</evidence>
<keyword evidence="2" id="KW-1185">Reference proteome</keyword>
<name>A0AAD5ICD8_ACENE</name>
<gene>
    <name evidence="1" type="ORF">LWI28_006118</name>
</gene>
<accession>A0AAD5ICD8</accession>
<reference evidence="1" key="1">
    <citation type="journal article" date="2022" name="Plant J.">
        <title>Strategies of tolerance reflected in two North American maple genomes.</title>
        <authorList>
            <person name="McEvoy S.L."/>
            <person name="Sezen U.U."/>
            <person name="Trouern-Trend A."/>
            <person name="McMahon S.M."/>
            <person name="Schaberg P.G."/>
            <person name="Yang J."/>
            <person name="Wegrzyn J.L."/>
            <person name="Swenson N.G."/>
        </authorList>
    </citation>
    <scope>NUCLEOTIDE SEQUENCE</scope>
    <source>
        <strain evidence="1">91603</strain>
    </source>
</reference>
<reference evidence="1" key="2">
    <citation type="submission" date="2023-02" db="EMBL/GenBank/DDBJ databases">
        <authorList>
            <person name="Swenson N.G."/>
            <person name="Wegrzyn J.L."/>
            <person name="Mcevoy S.L."/>
        </authorList>
    </citation>
    <scope>NUCLEOTIDE SEQUENCE</scope>
    <source>
        <strain evidence="1">91603</strain>
        <tissue evidence="1">Leaf</tissue>
    </source>
</reference>